<dbReference type="Gene3D" id="3.40.33.10">
    <property type="entry name" value="CAP"/>
    <property type="match status" value="1"/>
</dbReference>
<protein>
    <recommendedName>
        <fullName evidence="4">SCP domain-containing protein</fullName>
    </recommendedName>
</protein>
<gene>
    <name evidence="2" type="ORF">BCR33DRAFT_784453</name>
</gene>
<sequence>MKAAVVLTLLATSVAVSAGKKCAPMYQAPIATAAVTSDPAPIPQAEVVIDGVNAAAVDSSTFQTDSIAVDNNAQVAVDAGTIPDSQAETADAVVQVAQTADADGPAPAPQAELPNTTDVVPVTTDAAPQVVVITTDALPVVTTNVPQSPQPTAQAVAASALCNGSDYSGCSTIAKSDFQDDAAAQAAVSGLSFDDACLVLNNRVRSKYPNNGQFVYDAGLAAWATVSAAYAGKLGVFNAHSYSGNSYTWGQNLFVGPSTCADAYYGWITEEALTWSDGAGHFLNAAAITLPYVSVGCGAANGAIVCNYGLTYPADLSMLPDINTALANANLGFTI</sequence>
<dbReference type="EMBL" id="MCGO01000019">
    <property type="protein sequence ID" value="ORY45715.1"/>
    <property type="molecule type" value="Genomic_DNA"/>
</dbReference>
<dbReference type="OrthoDB" id="2152934at2759"/>
<dbReference type="SUPFAM" id="SSF55797">
    <property type="entry name" value="PR-1-like"/>
    <property type="match status" value="1"/>
</dbReference>
<evidence type="ECO:0000313" key="2">
    <source>
        <dbReference type="EMBL" id="ORY45715.1"/>
    </source>
</evidence>
<proteinExistence type="predicted"/>
<evidence type="ECO:0000256" key="1">
    <source>
        <dbReference type="SAM" id="SignalP"/>
    </source>
</evidence>
<organism evidence="2 3">
    <name type="scientific">Rhizoclosmatium globosum</name>
    <dbReference type="NCBI Taxonomy" id="329046"/>
    <lineage>
        <taxon>Eukaryota</taxon>
        <taxon>Fungi</taxon>
        <taxon>Fungi incertae sedis</taxon>
        <taxon>Chytridiomycota</taxon>
        <taxon>Chytridiomycota incertae sedis</taxon>
        <taxon>Chytridiomycetes</taxon>
        <taxon>Chytridiales</taxon>
        <taxon>Chytriomycetaceae</taxon>
        <taxon>Rhizoclosmatium</taxon>
    </lineage>
</organism>
<name>A0A1Y2CHB9_9FUNG</name>
<feature type="signal peptide" evidence="1">
    <location>
        <begin position="1"/>
        <end position="18"/>
    </location>
</feature>
<dbReference type="AlphaFoldDB" id="A0A1Y2CHB9"/>
<accession>A0A1Y2CHB9</accession>
<reference evidence="2 3" key="1">
    <citation type="submission" date="2016-07" db="EMBL/GenBank/DDBJ databases">
        <title>Pervasive Adenine N6-methylation of Active Genes in Fungi.</title>
        <authorList>
            <consortium name="DOE Joint Genome Institute"/>
            <person name="Mondo S.J."/>
            <person name="Dannebaum R.O."/>
            <person name="Kuo R.C."/>
            <person name="Labutti K."/>
            <person name="Haridas S."/>
            <person name="Kuo A."/>
            <person name="Salamov A."/>
            <person name="Ahrendt S.R."/>
            <person name="Lipzen A."/>
            <person name="Sullivan W."/>
            <person name="Andreopoulos W.B."/>
            <person name="Clum A."/>
            <person name="Lindquist E."/>
            <person name="Daum C."/>
            <person name="Ramamoorthy G.K."/>
            <person name="Gryganskyi A."/>
            <person name="Culley D."/>
            <person name="Magnuson J.K."/>
            <person name="James T.Y."/>
            <person name="O'Malley M.A."/>
            <person name="Stajich J.E."/>
            <person name="Spatafora J.W."/>
            <person name="Visel A."/>
            <person name="Grigoriev I.V."/>
        </authorList>
    </citation>
    <scope>NUCLEOTIDE SEQUENCE [LARGE SCALE GENOMIC DNA]</scope>
    <source>
        <strain evidence="2 3">JEL800</strain>
    </source>
</reference>
<keyword evidence="1" id="KW-0732">Signal</keyword>
<dbReference type="InterPro" id="IPR035940">
    <property type="entry name" value="CAP_sf"/>
</dbReference>
<dbReference type="Proteomes" id="UP000193642">
    <property type="component" value="Unassembled WGS sequence"/>
</dbReference>
<evidence type="ECO:0008006" key="4">
    <source>
        <dbReference type="Google" id="ProtNLM"/>
    </source>
</evidence>
<evidence type="ECO:0000313" key="3">
    <source>
        <dbReference type="Proteomes" id="UP000193642"/>
    </source>
</evidence>
<feature type="chain" id="PRO_5012553524" description="SCP domain-containing protein" evidence="1">
    <location>
        <begin position="19"/>
        <end position="335"/>
    </location>
</feature>
<comment type="caution">
    <text evidence="2">The sequence shown here is derived from an EMBL/GenBank/DDBJ whole genome shotgun (WGS) entry which is preliminary data.</text>
</comment>
<keyword evidence="3" id="KW-1185">Reference proteome</keyword>